<gene>
    <name evidence="2" type="ORF">A3G60_01895</name>
</gene>
<comment type="caution">
    <text evidence="2">The sequence shown here is derived from an EMBL/GenBank/DDBJ whole genome shotgun (WGS) entry which is preliminary data.</text>
</comment>
<evidence type="ECO:0008006" key="4">
    <source>
        <dbReference type="Google" id="ProtNLM"/>
    </source>
</evidence>
<feature type="transmembrane region" description="Helical" evidence="1">
    <location>
        <begin position="79"/>
        <end position="100"/>
    </location>
</feature>
<proteinExistence type="predicted"/>
<keyword evidence="1" id="KW-1133">Transmembrane helix</keyword>
<reference evidence="2 3" key="1">
    <citation type="journal article" date="2016" name="Nat. Commun.">
        <title>Thousands of microbial genomes shed light on interconnected biogeochemical processes in an aquifer system.</title>
        <authorList>
            <person name="Anantharaman K."/>
            <person name="Brown C.T."/>
            <person name="Hug L.A."/>
            <person name="Sharon I."/>
            <person name="Castelle C.J."/>
            <person name="Probst A.J."/>
            <person name="Thomas B.C."/>
            <person name="Singh A."/>
            <person name="Wilkins M.J."/>
            <person name="Karaoz U."/>
            <person name="Brodie E.L."/>
            <person name="Williams K.H."/>
            <person name="Hubbard S.S."/>
            <person name="Banfield J.F."/>
        </authorList>
    </citation>
    <scope>NUCLEOTIDE SEQUENCE [LARGE SCALE GENOMIC DNA]</scope>
</reference>
<evidence type="ECO:0000256" key="1">
    <source>
        <dbReference type="SAM" id="Phobius"/>
    </source>
</evidence>
<keyword evidence="1" id="KW-0812">Transmembrane</keyword>
<dbReference type="AlphaFoldDB" id="A0A1G2H1X7"/>
<name>A0A1G2H1X7_9BACT</name>
<keyword evidence="1" id="KW-0472">Membrane</keyword>
<feature type="transmembrane region" description="Helical" evidence="1">
    <location>
        <begin position="7"/>
        <end position="26"/>
    </location>
</feature>
<evidence type="ECO:0000313" key="2">
    <source>
        <dbReference type="EMBL" id="OGZ56241.1"/>
    </source>
</evidence>
<sequence length="105" mass="11514">MNKLKTIYASAVAAALSIVTTTAVTIGGELSLPFKNLLKSFTGHHWITKSWLSIIVFAVVFVAVRILSKKENAARTRHAVAMLVWLTVAASLVLAGFYIFEYTSR</sequence>
<protein>
    <recommendedName>
        <fullName evidence="4">DUF5658 domain-containing protein</fullName>
    </recommendedName>
</protein>
<evidence type="ECO:0000313" key="3">
    <source>
        <dbReference type="Proteomes" id="UP000178996"/>
    </source>
</evidence>
<dbReference type="EMBL" id="MHOB01000056">
    <property type="protein sequence ID" value="OGZ56241.1"/>
    <property type="molecule type" value="Genomic_DNA"/>
</dbReference>
<feature type="transmembrane region" description="Helical" evidence="1">
    <location>
        <begin position="46"/>
        <end position="67"/>
    </location>
</feature>
<dbReference type="Proteomes" id="UP000178996">
    <property type="component" value="Unassembled WGS sequence"/>
</dbReference>
<organism evidence="2 3">
    <name type="scientific">Candidatus Ryanbacteria bacterium RIFCSPLOWO2_12_FULL_47_9c</name>
    <dbReference type="NCBI Taxonomy" id="1802131"/>
    <lineage>
        <taxon>Bacteria</taxon>
        <taxon>Candidatus Ryaniibacteriota</taxon>
    </lineage>
</organism>
<accession>A0A1G2H1X7</accession>